<evidence type="ECO:0000256" key="10">
    <source>
        <dbReference type="PIRSR" id="PIRSR602401-1"/>
    </source>
</evidence>
<evidence type="ECO:0000256" key="9">
    <source>
        <dbReference type="ARBA" id="ARBA00029441"/>
    </source>
</evidence>
<feature type="binding site" description="axial binding residue" evidence="10">
    <location>
        <position position="429"/>
    </location>
    <ligand>
        <name>heme</name>
        <dbReference type="ChEBI" id="CHEBI:30413"/>
    </ligand>
    <ligandPart>
        <name>Fe</name>
        <dbReference type="ChEBI" id="CHEBI:18248"/>
    </ligandPart>
</feature>
<evidence type="ECO:0000256" key="2">
    <source>
        <dbReference type="ARBA" id="ARBA00004972"/>
    </source>
</evidence>
<dbReference type="SUPFAM" id="SSF48264">
    <property type="entry name" value="Cytochrome P450"/>
    <property type="match status" value="1"/>
</dbReference>
<evidence type="ECO:0000313" key="12">
    <source>
        <dbReference type="EnsemblPlants" id="TraesCS4A02G012600.2"/>
    </source>
</evidence>
<proteinExistence type="inferred from homology"/>
<dbReference type="Gramene" id="TraesCS4A02G012600.2">
    <property type="protein sequence ID" value="TraesCS4A02G012600.2"/>
    <property type="gene ID" value="TraesCS4A02G012600"/>
</dbReference>
<keyword evidence="13" id="KW-1185">Reference proteome</keyword>
<comment type="pathway">
    <text evidence="9">Plant hormone biosynthesis.</text>
</comment>
<comment type="cofactor">
    <cofactor evidence="1 10">
        <name>heme</name>
        <dbReference type="ChEBI" id="CHEBI:30413"/>
    </cofactor>
</comment>
<dbReference type="OMA" id="RDIEYQG"/>
<evidence type="ECO:0000256" key="5">
    <source>
        <dbReference type="ARBA" id="ARBA00022723"/>
    </source>
</evidence>
<dbReference type="PANTHER" id="PTHR24286">
    <property type="entry name" value="CYTOCHROME P450 26"/>
    <property type="match status" value="1"/>
</dbReference>
<name>A0A3B6HMT4_WHEAT</name>
<evidence type="ECO:0000256" key="11">
    <source>
        <dbReference type="RuleBase" id="RU000461"/>
    </source>
</evidence>
<dbReference type="Gramene" id="TraesSTA4A03G02003840.3">
    <property type="protein sequence ID" value="TraesSTA4A03G02003840.3"/>
    <property type="gene ID" value="TraesSTA4A03G02003840"/>
</dbReference>
<keyword evidence="6" id="KW-1133">Transmembrane helix</keyword>
<evidence type="ECO:0000256" key="4">
    <source>
        <dbReference type="ARBA" id="ARBA00022692"/>
    </source>
</evidence>
<keyword evidence="6" id="KW-0472">Membrane</keyword>
<reference evidence="12" key="1">
    <citation type="submission" date="2018-08" db="EMBL/GenBank/DDBJ databases">
        <authorList>
            <person name="Rossello M."/>
        </authorList>
    </citation>
    <scope>NUCLEOTIDE SEQUENCE [LARGE SCALE GENOMIC DNA]</scope>
    <source>
        <strain evidence="12">cv. Chinese Spring</strain>
    </source>
</reference>
<dbReference type="InterPro" id="IPR036396">
    <property type="entry name" value="Cyt_P450_sf"/>
</dbReference>
<dbReference type="Proteomes" id="UP000019116">
    <property type="component" value="Chromosome 4A"/>
</dbReference>
<keyword evidence="11" id="KW-0503">Monooxygenase</keyword>
<dbReference type="GO" id="GO:0005506">
    <property type="term" value="F:iron ion binding"/>
    <property type="evidence" value="ECO:0007669"/>
    <property type="project" value="InterPro"/>
</dbReference>
<evidence type="ECO:0000256" key="1">
    <source>
        <dbReference type="ARBA" id="ARBA00001971"/>
    </source>
</evidence>
<dbReference type="InterPro" id="IPR017972">
    <property type="entry name" value="Cyt_P450_CS"/>
</dbReference>
<keyword evidence="4" id="KW-0812">Transmembrane</keyword>
<dbReference type="PANTHER" id="PTHR24286:SF152">
    <property type="entry name" value="OS07G0519100 PROTEIN"/>
    <property type="match status" value="1"/>
</dbReference>
<dbReference type="SMR" id="A0A3B6HMT4"/>
<dbReference type="InterPro" id="IPR002401">
    <property type="entry name" value="Cyt_P450_E_grp-I"/>
</dbReference>
<keyword evidence="10 11" id="KW-0349">Heme</keyword>
<evidence type="ECO:0000256" key="3">
    <source>
        <dbReference type="ARBA" id="ARBA00010617"/>
    </source>
</evidence>
<keyword evidence="8 10" id="KW-0408">Iron</keyword>
<dbReference type="Pfam" id="PF00067">
    <property type="entry name" value="p450"/>
    <property type="match status" value="1"/>
</dbReference>
<dbReference type="AlphaFoldDB" id="A0A3B6HMT4"/>
<dbReference type="Gene3D" id="1.10.630.10">
    <property type="entry name" value="Cytochrome P450"/>
    <property type="match status" value="1"/>
</dbReference>
<accession>A0A3B6HMT4</accession>
<dbReference type="CDD" id="cd11043">
    <property type="entry name" value="CYP90-like"/>
    <property type="match status" value="1"/>
</dbReference>
<keyword evidence="5 10" id="KW-0479">Metal-binding</keyword>
<reference evidence="12" key="2">
    <citation type="submission" date="2018-10" db="UniProtKB">
        <authorList>
            <consortium name="EnsemblPlants"/>
        </authorList>
    </citation>
    <scope>IDENTIFICATION</scope>
</reference>
<dbReference type="PRINTS" id="PR00385">
    <property type="entry name" value="P450"/>
</dbReference>
<keyword evidence="7 11" id="KW-0560">Oxidoreductase</keyword>
<evidence type="ECO:0000256" key="6">
    <source>
        <dbReference type="ARBA" id="ARBA00022989"/>
    </source>
</evidence>
<dbReference type="GO" id="GO:0016705">
    <property type="term" value="F:oxidoreductase activity, acting on paired donors, with incorporation or reduction of molecular oxygen"/>
    <property type="evidence" value="ECO:0007669"/>
    <property type="project" value="InterPro"/>
</dbReference>
<evidence type="ECO:0000256" key="8">
    <source>
        <dbReference type="ARBA" id="ARBA00023004"/>
    </source>
</evidence>
<organism evidence="12">
    <name type="scientific">Triticum aestivum</name>
    <name type="common">Wheat</name>
    <dbReference type="NCBI Taxonomy" id="4565"/>
    <lineage>
        <taxon>Eukaryota</taxon>
        <taxon>Viridiplantae</taxon>
        <taxon>Streptophyta</taxon>
        <taxon>Embryophyta</taxon>
        <taxon>Tracheophyta</taxon>
        <taxon>Spermatophyta</taxon>
        <taxon>Magnoliopsida</taxon>
        <taxon>Liliopsida</taxon>
        <taxon>Poales</taxon>
        <taxon>Poaceae</taxon>
        <taxon>BOP clade</taxon>
        <taxon>Pooideae</taxon>
        <taxon>Triticodae</taxon>
        <taxon>Triticeae</taxon>
        <taxon>Triticinae</taxon>
        <taxon>Triticum</taxon>
    </lineage>
</organism>
<dbReference type="FunFam" id="1.10.630.10:FF:000022">
    <property type="entry name" value="Taxadiene 5-alpha hydroxylase"/>
    <property type="match status" value="1"/>
</dbReference>
<dbReference type="PROSITE" id="PS00086">
    <property type="entry name" value="CYTOCHROME_P450"/>
    <property type="match status" value="1"/>
</dbReference>
<evidence type="ECO:0000256" key="7">
    <source>
        <dbReference type="ARBA" id="ARBA00023002"/>
    </source>
</evidence>
<comment type="pathway">
    <text evidence="2">Hormone biosynthesis.</text>
</comment>
<sequence length="496" mass="55832">MAYSILLGAVIALLVAAVLQLFHKNFYRLYYSAYKLPPGNLGMPVIGSTFSLLRACRSNTDDQWFRDRIKKYGPVSTMSLFGSPTVLLAGPAANHFIFGNDGLILTQTGALRALVGRSVLALTGSELKLVRSALQGYLKPEMVRRYVCKIDHEVRSHIELNWVGRDSITLMILQVLPMVRRLSLAIICSVVLGQESATIKEGLCTDFVTLGKAILSFPVNIPFTRFNKGMAASAKIRKAITNIAHKREESLLQEANATSDNDFISYMLILRSQGAHSLTLEDIVDNTMGLIVGAHETTSALITFMIRYLYNEPDILDKVTREQDEIAQNKNPKDALTWDDVAKMKYTWKVAMETLRTIPPVFGSFRTTTKDIEYQGYHIPKGWKVFAAQSVTHMDSQFFHEPNKFNPSRFEKSAPPYCYMPFGGGPRMCPGNVFARVETMVAMHYLVRQFRWEITCEKETYKRDPKPTPILGLPIKLKLRPLAKNLQVTTMDTEIG</sequence>
<dbReference type="PRINTS" id="PR00463">
    <property type="entry name" value="EP450I"/>
</dbReference>
<protein>
    <recommendedName>
        <fullName evidence="14">Cytochrome P450</fullName>
    </recommendedName>
</protein>
<dbReference type="STRING" id="4565.A0A3B6HMT4"/>
<dbReference type="Gramene" id="TraesCS4A03G0021000.1">
    <property type="protein sequence ID" value="TraesCS4A03G0021000.1.CDS"/>
    <property type="gene ID" value="TraesCS4A03G0021000"/>
</dbReference>
<dbReference type="OrthoDB" id="3945418at2759"/>
<dbReference type="EnsemblPlants" id="TraesCS4A02G012600.2">
    <property type="protein sequence ID" value="TraesCS4A02G012600.2"/>
    <property type="gene ID" value="TraesCS4A02G012600"/>
</dbReference>
<evidence type="ECO:0008006" key="14">
    <source>
        <dbReference type="Google" id="ProtNLM"/>
    </source>
</evidence>
<dbReference type="InterPro" id="IPR001128">
    <property type="entry name" value="Cyt_P450"/>
</dbReference>
<evidence type="ECO:0000313" key="13">
    <source>
        <dbReference type="Proteomes" id="UP000019116"/>
    </source>
</evidence>
<dbReference type="GO" id="GO:0004497">
    <property type="term" value="F:monooxygenase activity"/>
    <property type="evidence" value="ECO:0000318"/>
    <property type="project" value="GO_Central"/>
</dbReference>
<dbReference type="GO" id="GO:0020037">
    <property type="term" value="F:heme binding"/>
    <property type="evidence" value="ECO:0007669"/>
    <property type="project" value="InterPro"/>
</dbReference>
<comment type="similarity">
    <text evidence="3 11">Belongs to the cytochrome P450 family.</text>
</comment>